<evidence type="ECO:0000313" key="1">
    <source>
        <dbReference type="EMBL" id="QIZ08450.1"/>
    </source>
</evidence>
<reference evidence="1 2" key="2">
    <citation type="submission" date="2020-04" db="EMBL/GenBank/DDBJ databases">
        <authorList>
            <person name="Fomenkov A."/>
            <person name="Anton B.P."/>
            <person name="Roberts R.J."/>
        </authorList>
    </citation>
    <scope>NUCLEOTIDE SEQUENCE [LARGE SCALE GENOMIC DNA]</scope>
    <source>
        <strain evidence="1 2">S2</strain>
    </source>
</reference>
<protein>
    <submittedName>
        <fullName evidence="1">Uncharacterized protein</fullName>
    </submittedName>
</protein>
<evidence type="ECO:0000313" key="2">
    <source>
        <dbReference type="Proteomes" id="UP000501868"/>
    </source>
</evidence>
<name>A0A6H1P4D2_PRIMG</name>
<organism evidence="1 2">
    <name type="scientific">Priestia megaterium</name>
    <name type="common">Bacillus megaterium</name>
    <dbReference type="NCBI Taxonomy" id="1404"/>
    <lineage>
        <taxon>Bacteria</taxon>
        <taxon>Bacillati</taxon>
        <taxon>Bacillota</taxon>
        <taxon>Bacilli</taxon>
        <taxon>Bacillales</taxon>
        <taxon>Bacillaceae</taxon>
        <taxon>Priestia</taxon>
    </lineage>
</organism>
<reference evidence="1 2" key="1">
    <citation type="submission" date="2020-04" db="EMBL/GenBank/DDBJ databases">
        <title>Genome-Wide Identification of 5-Methylcytosine Sites in Bacterial Genomes By High-Throughput Sequencing of MspJI Restriction Fragments.</title>
        <authorList>
            <person name="Wu V."/>
        </authorList>
    </citation>
    <scope>NUCLEOTIDE SEQUENCE [LARGE SCALE GENOMIC DNA]</scope>
    <source>
        <strain evidence="1 2">S2</strain>
    </source>
</reference>
<proteinExistence type="predicted"/>
<dbReference type="EMBL" id="CP051128">
    <property type="protein sequence ID" value="QIZ08450.1"/>
    <property type="molecule type" value="Genomic_DNA"/>
</dbReference>
<dbReference type="Proteomes" id="UP000501868">
    <property type="component" value="Chromosome"/>
</dbReference>
<accession>A0A6H1P4D2</accession>
<dbReference type="AlphaFoldDB" id="A0A6H1P4D2"/>
<sequence>MSENKVNSQAKEFRYIHKTEDESKASYDILIENRQIFEADASADKLDYQVAAFSGTLTAAFDIFWVGDFSLSDAQSWGRNKVSDFVLKVSQSKGYKGTELDDAIKYLEKAYKIPSDRLTNEFGGGLQHHLRDFVHHPTIVGLIMSILSQFTGKGYGTDIDGNFIIKDFQNDELIGSTFKEKIFNGTVIWAFHLVSDMAGSSSSAGKGTGIPGPILSFFKEISVLPIVKDITFKYQEDDIEFSVLISKIFNSTYFKGVRFDLRTELGVTHELSRQALPVLINDCIVKGFYFVRRLCIEVQEKDVHSLADLKKLNAKNFIPANSRALARMLTISSITFNVVEKSAAFTKAAIKNKGIKDNFVKDFLLNINFIGVAQFVVAFKNDAKFIYDDIKGLFQIKADKVIVDYQREVLISSLEIETKIDNRNLYFYTFDQLLKMVVISRDKLSSPQSAVIRKNIGQIYDIGGSDYRIYGSIVSTNEDRAVSATSKLLIKMFEQNGIHYEMYPNDSMFSRIPPKELEKKLPFQFILVENGKRVGCLVTCESPILTSNKIVRLKEYDIDAVKYIRLNNLKGDIAIRGFDEEVESAAKKSNGFIQMTLIKDFFDTYFGPDEYPVFMEYVTDFNERARTCVGFNTVIAPSDDSIAKFKKSKSNMLQSYDYLKTLPGDIYKEQANILYDNYINSGLYRAMTGSCNFADSFVSSEWYYSINKVTNSLDQTAVVTGYLKSVEQLLYSIVRLSIDSGKTLKRKGANAFMDFTTANEDLIDTSLGSLIAFAKHYGGIFAVNSYVKRHIVDTLIDWRVNYRNGHLHKDNLYDSKQIDAIREKAIYLYFLLLGGCKIDESDFDAFGVVSLEAEEDIHLRQFAFSQQRFEEWINPILNYGLPKDAKGIIFNIYERDFFDKEDYGWDLQLIATSSYTEEDYNWTLDEMSPLGHDMFCWKAQYSEAQALSEAVNAVKEYIINGQFSEELKRYSAVVVSYISYHKDFWGEHNEVVYRKD</sequence>
<gene>
    <name evidence="1" type="ORF">HFZ78_18475</name>
</gene>